<dbReference type="Proteomes" id="UP000187609">
    <property type="component" value="Unassembled WGS sequence"/>
</dbReference>
<sequence length="222" mass="24220">MMGNWSLNTTPIFTQSSKSKKHKNGKKHASDHHLHPPTTTGPPTGLLVGGCLVGARDFIRLHSGQQEGDADSAKFGTPSQSDSRSPEQGLSGIWPSPMAIDGQRRPSIADNRPTNSQQPHFPKFSIPSLLPRSDERRPSGRASIHPDRSTNHTLTINAKENEQITTTSEHSTRSLQSTGDTEEEGCHRGTGADLPNSKNGIDSARLVLYTNCMRILNEEIKN</sequence>
<accession>A0A314L7G6</accession>
<feature type="compositionally biased region" description="Basic and acidic residues" evidence="1">
    <location>
        <begin position="132"/>
        <end position="150"/>
    </location>
</feature>
<feature type="compositionally biased region" description="Polar residues" evidence="1">
    <location>
        <begin position="151"/>
        <end position="179"/>
    </location>
</feature>
<feature type="compositionally biased region" description="Polar residues" evidence="1">
    <location>
        <begin position="77"/>
        <end position="88"/>
    </location>
</feature>
<feature type="region of interest" description="Disordered" evidence="1">
    <location>
        <begin position="64"/>
        <end position="199"/>
    </location>
</feature>
<dbReference type="Gramene" id="OIT37570">
    <property type="protein sequence ID" value="OIT37570"/>
    <property type="gene ID" value="A4A49_41123"/>
</dbReference>
<evidence type="ECO:0000256" key="1">
    <source>
        <dbReference type="SAM" id="MobiDB-lite"/>
    </source>
</evidence>
<name>A0A314L7G6_NICAT</name>
<feature type="compositionally biased region" description="Basic residues" evidence="1">
    <location>
        <begin position="18"/>
        <end position="30"/>
    </location>
</feature>
<feature type="region of interest" description="Disordered" evidence="1">
    <location>
        <begin position="1"/>
        <end position="45"/>
    </location>
</feature>
<dbReference type="EMBL" id="MJEQ01000295">
    <property type="protein sequence ID" value="OIT37570.1"/>
    <property type="molecule type" value="Genomic_DNA"/>
</dbReference>
<proteinExistence type="predicted"/>
<organism evidence="2 3">
    <name type="scientific">Nicotiana attenuata</name>
    <name type="common">Coyote tobacco</name>
    <dbReference type="NCBI Taxonomy" id="49451"/>
    <lineage>
        <taxon>Eukaryota</taxon>
        <taxon>Viridiplantae</taxon>
        <taxon>Streptophyta</taxon>
        <taxon>Embryophyta</taxon>
        <taxon>Tracheophyta</taxon>
        <taxon>Spermatophyta</taxon>
        <taxon>Magnoliopsida</taxon>
        <taxon>eudicotyledons</taxon>
        <taxon>Gunneridae</taxon>
        <taxon>Pentapetalae</taxon>
        <taxon>asterids</taxon>
        <taxon>lamiids</taxon>
        <taxon>Solanales</taxon>
        <taxon>Solanaceae</taxon>
        <taxon>Nicotianoideae</taxon>
        <taxon>Nicotianeae</taxon>
        <taxon>Nicotiana</taxon>
    </lineage>
</organism>
<protein>
    <submittedName>
        <fullName evidence="2">Uncharacterized protein</fullName>
    </submittedName>
</protein>
<evidence type="ECO:0000313" key="2">
    <source>
        <dbReference type="EMBL" id="OIT37570.1"/>
    </source>
</evidence>
<keyword evidence="3" id="KW-1185">Reference proteome</keyword>
<evidence type="ECO:0000313" key="3">
    <source>
        <dbReference type="Proteomes" id="UP000187609"/>
    </source>
</evidence>
<gene>
    <name evidence="2" type="ORF">A4A49_41123</name>
</gene>
<comment type="caution">
    <text evidence="2">The sequence shown here is derived from an EMBL/GenBank/DDBJ whole genome shotgun (WGS) entry which is preliminary data.</text>
</comment>
<feature type="compositionally biased region" description="Polar residues" evidence="1">
    <location>
        <begin position="1"/>
        <end position="15"/>
    </location>
</feature>
<reference evidence="2" key="1">
    <citation type="submission" date="2016-11" db="EMBL/GenBank/DDBJ databases">
        <title>The genome of Nicotiana attenuata.</title>
        <authorList>
            <person name="Xu S."/>
            <person name="Brockmoeller T."/>
            <person name="Gaquerel E."/>
            <person name="Navarro A."/>
            <person name="Kuhl H."/>
            <person name="Gase K."/>
            <person name="Ling Z."/>
            <person name="Zhou W."/>
            <person name="Kreitzer C."/>
            <person name="Stanke M."/>
            <person name="Tang H."/>
            <person name="Lyons E."/>
            <person name="Pandey P."/>
            <person name="Pandey S.P."/>
            <person name="Timmermann B."/>
            <person name="Baldwin I.T."/>
        </authorList>
    </citation>
    <scope>NUCLEOTIDE SEQUENCE [LARGE SCALE GENOMIC DNA]</scope>
    <source>
        <strain evidence="2">UT</strain>
    </source>
</reference>
<dbReference type="AlphaFoldDB" id="A0A314L7G6"/>
<feature type="compositionally biased region" description="Low complexity" evidence="1">
    <location>
        <begin position="36"/>
        <end position="45"/>
    </location>
</feature>